<feature type="transmembrane region" description="Helical" evidence="1">
    <location>
        <begin position="83"/>
        <end position="107"/>
    </location>
</feature>
<evidence type="ECO:0000313" key="2">
    <source>
        <dbReference type="EMBL" id="KAJ6441463.1"/>
    </source>
</evidence>
<dbReference type="Proteomes" id="UP001163105">
    <property type="component" value="Unassembled WGS sequence"/>
</dbReference>
<dbReference type="AlphaFoldDB" id="A0AB34FPM2"/>
<keyword evidence="1" id="KW-1133">Transmembrane helix</keyword>
<comment type="caution">
    <text evidence="2">The sequence shown here is derived from an EMBL/GenBank/DDBJ whole genome shotgun (WGS) entry which is preliminary data.</text>
</comment>
<accession>A0AB34FPM2</accession>
<evidence type="ECO:0000313" key="3">
    <source>
        <dbReference type="Proteomes" id="UP001163105"/>
    </source>
</evidence>
<name>A0AB34FPM2_9HYPO</name>
<feature type="transmembrane region" description="Helical" evidence="1">
    <location>
        <begin position="127"/>
        <end position="149"/>
    </location>
</feature>
<sequence length="171" mass="18179">MPQNYPQELDSVSRWKAKVSLRAAAAFLWITALILIIKPATDGNILAIAILAAPAGLSFLWDVAETICLLVGNKRGIHPGACVGVDLILSLGSFVAIVIVGILWTAWTREEYPTDEREADEVRGLTTAALVLGGIATAIRVSLLVIACVETHRYNKAAKAAFAATAKAQEA</sequence>
<gene>
    <name evidence="2" type="ORF">O9K51_05014</name>
</gene>
<reference evidence="2" key="1">
    <citation type="submission" date="2023-01" db="EMBL/GenBank/DDBJ databases">
        <title>The growth and conidiation of Purpureocillium lavendulum are regulated by nitrogen source and histone H3K14 acetylation.</title>
        <authorList>
            <person name="Tang P."/>
            <person name="Han J."/>
            <person name="Zhang C."/>
            <person name="Tang P."/>
            <person name="Qi F."/>
            <person name="Zhang K."/>
            <person name="Liang L."/>
        </authorList>
    </citation>
    <scope>NUCLEOTIDE SEQUENCE</scope>
    <source>
        <strain evidence="2">YMF1.00683</strain>
    </source>
</reference>
<keyword evidence="1" id="KW-0812">Transmembrane</keyword>
<feature type="transmembrane region" description="Helical" evidence="1">
    <location>
        <begin position="46"/>
        <end position="71"/>
    </location>
</feature>
<keyword evidence="3" id="KW-1185">Reference proteome</keyword>
<protein>
    <submittedName>
        <fullName evidence="2">Trehalose-6-phosphate synthase/trehalose phosphatase</fullName>
    </submittedName>
</protein>
<dbReference type="EMBL" id="JAQHRD010000004">
    <property type="protein sequence ID" value="KAJ6441463.1"/>
    <property type="molecule type" value="Genomic_DNA"/>
</dbReference>
<keyword evidence="1" id="KW-0472">Membrane</keyword>
<evidence type="ECO:0000256" key="1">
    <source>
        <dbReference type="SAM" id="Phobius"/>
    </source>
</evidence>
<proteinExistence type="predicted"/>
<organism evidence="2 3">
    <name type="scientific">Purpureocillium lavendulum</name>
    <dbReference type="NCBI Taxonomy" id="1247861"/>
    <lineage>
        <taxon>Eukaryota</taxon>
        <taxon>Fungi</taxon>
        <taxon>Dikarya</taxon>
        <taxon>Ascomycota</taxon>
        <taxon>Pezizomycotina</taxon>
        <taxon>Sordariomycetes</taxon>
        <taxon>Hypocreomycetidae</taxon>
        <taxon>Hypocreales</taxon>
        <taxon>Ophiocordycipitaceae</taxon>
        <taxon>Purpureocillium</taxon>
    </lineage>
</organism>
<feature type="transmembrane region" description="Helical" evidence="1">
    <location>
        <begin position="21"/>
        <end position="40"/>
    </location>
</feature>